<dbReference type="AlphaFoldDB" id="A0A1I4MCV1"/>
<dbReference type="STRING" id="414703.SAMN04488125_1378"/>
<reference evidence="3" key="1">
    <citation type="submission" date="2016-10" db="EMBL/GenBank/DDBJ databases">
        <authorList>
            <person name="Varghese N."/>
            <person name="Submissions S."/>
        </authorList>
    </citation>
    <scope>NUCLEOTIDE SEQUENCE [LARGE SCALE GENOMIC DNA]</scope>
    <source>
        <strain evidence="3">CGMCC 1.6474</strain>
    </source>
</reference>
<protein>
    <submittedName>
        <fullName evidence="2">Uncharacterized protein</fullName>
    </submittedName>
</protein>
<feature type="region of interest" description="Disordered" evidence="1">
    <location>
        <begin position="93"/>
        <end position="112"/>
    </location>
</feature>
<gene>
    <name evidence="2" type="ORF">SAMN04488125_1378</name>
</gene>
<evidence type="ECO:0000313" key="2">
    <source>
        <dbReference type="EMBL" id="SFM01048.1"/>
    </source>
</evidence>
<evidence type="ECO:0000256" key="1">
    <source>
        <dbReference type="SAM" id="MobiDB-lite"/>
    </source>
</evidence>
<accession>A0A1I4MCV1</accession>
<evidence type="ECO:0000313" key="3">
    <source>
        <dbReference type="Proteomes" id="UP000198804"/>
    </source>
</evidence>
<keyword evidence="3" id="KW-1185">Reference proteome</keyword>
<dbReference type="Proteomes" id="UP000198804">
    <property type="component" value="Unassembled WGS sequence"/>
</dbReference>
<proteinExistence type="predicted"/>
<dbReference type="EMBL" id="FOSV01000037">
    <property type="protein sequence ID" value="SFM01048.1"/>
    <property type="molecule type" value="Genomic_DNA"/>
</dbReference>
<organism evidence="2 3">
    <name type="scientific">Methylorubrum salsuginis</name>
    <dbReference type="NCBI Taxonomy" id="414703"/>
    <lineage>
        <taxon>Bacteria</taxon>
        <taxon>Pseudomonadati</taxon>
        <taxon>Pseudomonadota</taxon>
        <taxon>Alphaproteobacteria</taxon>
        <taxon>Hyphomicrobiales</taxon>
        <taxon>Methylobacteriaceae</taxon>
        <taxon>Methylorubrum</taxon>
    </lineage>
</organism>
<dbReference type="RefSeq" id="WP_342030037.1">
    <property type="nucleotide sequence ID" value="NZ_FOSV01000037.1"/>
</dbReference>
<name>A0A1I4MCV1_9HYPH</name>
<sequence length="112" mass="12642">MRGFLDSLRSGLLHDGSRVRLPMVQLPAVNNPQFDWARSRMPQQLEPVPPIYQPEAIARHVYRAAHTAPRELWIGFPTWKAIIGNMIAPGWIDGYSWPSGRPGSPRRSRSSG</sequence>